<evidence type="ECO:0000256" key="1">
    <source>
        <dbReference type="ARBA" id="ARBA00023319"/>
    </source>
</evidence>
<dbReference type="SMART" id="SM00409">
    <property type="entry name" value="IG"/>
    <property type="match status" value="3"/>
</dbReference>
<dbReference type="PROSITE" id="PS50835">
    <property type="entry name" value="IG_LIKE"/>
    <property type="match status" value="4"/>
</dbReference>
<evidence type="ECO:0000256" key="2">
    <source>
        <dbReference type="SAM" id="MobiDB-lite"/>
    </source>
</evidence>
<dbReference type="InterPro" id="IPR013098">
    <property type="entry name" value="Ig_I-set"/>
</dbReference>
<dbReference type="SMART" id="SM00406">
    <property type="entry name" value="IGv"/>
    <property type="match status" value="2"/>
</dbReference>
<dbReference type="Gene3D" id="2.60.40.10">
    <property type="entry name" value="Immunoglobulins"/>
    <property type="match status" value="5"/>
</dbReference>
<dbReference type="SMART" id="SM00408">
    <property type="entry name" value="IGc2"/>
    <property type="match status" value="3"/>
</dbReference>
<dbReference type="PANTHER" id="PTHR10075">
    <property type="entry name" value="BASIGIN RELATED"/>
    <property type="match status" value="1"/>
</dbReference>
<proteinExistence type="predicted"/>
<keyword evidence="1" id="KW-0393">Immunoglobulin domain</keyword>
<dbReference type="InterPro" id="IPR003599">
    <property type="entry name" value="Ig_sub"/>
</dbReference>
<dbReference type="Pfam" id="PF07679">
    <property type="entry name" value="I-set"/>
    <property type="match status" value="4"/>
</dbReference>
<protein>
    <submittedName>
        <fullName evidence="4">TITIN-like protein</fullName>
    </submittedName>
</protein>
<reference evidence="4" key="1">
    <citation type="submission" date="2022-11" db="EMBL/GenBank/DDBJ databases">
        <title>Centuries of genome instability and evolution in soft-shell clam transmissible cancer (bioRxiv).</title>
        <authorList>
            <person name="Hart S.F.M."/>
            <person name="Yonemitsu M.A."/>
            <person name="Giersch R.M."/>
            <person name="Beal B.F."/>
            <person name="Arriagada G."/>
            <person name="Davis B.W."/>
            <person name="Ostrander E.A."/>
            <person name="Goff S.P."/>
            <person name="Metzger M.J."/>
        </authorList>
    </citation>
    <scope>NUCLEOTIDE SEQUENCE</scope>
    <source>
        <strain evidence="4">MELC-2E11</strain>
        <tissue evidence="4">Siphon/mantle</tissue>
    </source>
</reference>
<feature type="domain" description="Ig-like" evidence="3">
    <location>
        <begin position="176"/>
        <end position="265"/>
    </location>
</feature>
<feature type="domain" description="Ig-like" evidence="3">
    <location>
        <begin position="368"/>
        <end position="455"/>
    </location>
</feature>
<evidence type="ECO:0000313" key="4">
    <source>
        <dbReference type="EMBL" id="WAR10974.1"/>
    </source>
</evidence>
<dbReference type="InterPro" id="IPR013783">
    <property type="entry name" value="Ig-like_fold"/>
</dbReference>
<dbReference type="InterPro" id="IPR013106">
    <property type="entry name" value="Ig_V-set"/>
</dbReference>
<dbReference type="Proteomes" id="UP001164746">
    <property type="component" value="Chromosome 7"/>
</dbReference>
<feature type="compositionally biased region" description="Basic and acidic residues" evidence="2">
    <location>
        <begin position="471"/>
        <end position="480"/>
    </location>
</feature>
<dbReference type="EMBL" id="CP111018">
    <property type="protein sequence ID" value="WAR10974.1"/>
    <property type="molecule type" value="Genomic_DNA"/>
</dbReference>
<dbReference type="SUPFAM" id="SSF48726">
    <property type="entry name" value="Immunoglobulin"/>
    <property type="match status" value="5"/>
</dbReference>
<evidence type="ECO:0000313" key="5">
    <source>
        <dbReference type="Proteomes" id="UP001164746"/>
    </source>
</evidence>
<organism evidence="4 5">
    <name type="scientific">Mya arenaria</name>
    <name type="common">Soft-shell clam</name>
    <dbReference type="NCBI Taxonomy" id="6604"/>
    <lineage>
        <taxon>Eukaryota</taxon>
        <taxon>Metazoa</taxon>
        <taxon>Spiralia</taxon>
        <taxon>Lophotrochozoa</taxon>
        <taxon>Mollusca</taxon>
        <taxon>Bivalvia</taxon>
        <taxon>Autobranchia</taxon>
        <taxon>Heteroconchia</taxon>
        <taxon>Euheterodonta</taxon>
        <taxon>Imparidentia</taxon>
        <taxon>Neoheterodontei</taxon>
        <taxon>Myida</taxon>
        <taxon>Myoidea</taxon>
        <taxon>Myidae</taxon>
        <taxon>Mya</taxon>
    </lineage>
</organism>
<dbReference type="PANTHER" id="PTHR10075:SF14">
    <property type="entry name" value="CELL ADHESION MOLECULE DSCAM2-RELATED"/>
    <property type="match status" value="1"/>
</dbReference>
<dbReference type="InterPro" id="IPR007110">
    <property type="entry name" value="Ig-like_dom"/>
</dbReference>
<feature type="domain" description="Ig-like" evidence="3">
    <location>
        <begin position="464"/>
        <end position="524"/>
    </location>
</feature>
<feature type="domain" description="Ig-like" evidence="3">
    <location>
        <begin position="65"/>
        <end position="154"/>
    </location>
</feature>
<keyword evidence="5" id="KW-1185">Reference proteome</keyword>
<feature type="compositionally biased region" description="Polar residues" evidence="2">
    <location>
        <begin position="515"/>
        <end position="524"/>
    </location>
</feature>
<sequence>MFAGRFQNNHGLLNLEVLSASLKDAGRYTVKAFNSVGEAECSATVSVEASRKSPSPKRREITRRPMFTFMPMDLTKKEGEDATFTCKIDGNPQPNIKWQRDLRDISDGNRYNISVDSEGNIELTIRKVTSGDEGLYYCLAQSSAGRTKCSASLRVIYRAGRSSLETARRVPAGDPPKFKIKLPKIVELEEGDRLRLEARADGKPEPNVTWHRGTFDLSHDMRFRISTYQSKDVLELRDTMVGDSGEYIARATNVHGVVETKCVVKVKRRSPRRDDDDLAAMQAAGAAPFFMKPLPPSIDVMEGFNVQMDCIIEGGVELIQYKSSNIRHMQREFASRGFEGRYKRMGAEDLPPTQAAGRLPREPRMAAPEFATRPADVEVEVGGTAEFSCEITGTPTPEVIWLNGRPVTSGDRTSLSSDGSQYRLVIRNVNQSDTGNYICTASSDAGMKSSQAALTLKGTESETPKFDIELKPETEVKPGDTMRLTCRPSGQVKSAQWSKDGQKNNDYGIVKENGHSSVDSVPRS</sequence>
<gene>
    <name evidence="4" type="ORF">MAR_036050</name>
</gene>
<dbReference type="InterPro" id="IPR036179">
    <property type="entry name" value="Ig-like_dom_sf"/>
</dbReference>
<evidence type="ECO:0000259" key="3">
    <source>
        <dbReference type="PROSITE" id="PS50835"/>
    </source>
</evidence>
<feature type="region of interest" description="Disordered" evidence="2">
    <location>
        <begin position="471"/>
        <end position="524"/>
    </location>
</feature>
<dbReference type="InterPro" id="IPR003598">
    <property type="entry name" value="Ig_sub2"/>
</dbReference>
<name>A0ABY7EPV2_MYAAR</name>
<accession>A0ABY7EPV2</accession>